<evidence type="ECO:0000313" key="3">
    <source>
        <dbReference type="EMBL" id="KAK3702680.1"/>
    </source>
</evidence>
<accession>A0AAE1CKP8</accession>
<keyword evidence="2" id="KW-0812">Transmembrane</keyword>
<keyword evidence="4" id="KW-1185">Reference proteome</keyword>
<keyword evidence="2" id="KW-0472">Membrane</keyword>
<evidence type="ECO:0000256" key="1">
    <source>
        <dbReference type="SAM" id="MobiDB-lite"/>
    </source>
</evidence>
<dbReference type="Proteomes" id="UP001283361">
    <property type="component" value="Unassembled WGS sequence"/>
</dbReference>
<sequence length="151" mass="16645">MDIRYGILLHVGLLDRNEPSIGVISGSSGNGGGCRGSRDDQQEEQREKVDGNMDKVGTMELSVTVNTIEKLELREMVEDIEQMKPMKAFVKAEEGWISQDSRPSAANGGGPQVRHTNGRDALWLFLGFLGLPTILKVLHHVWPHLTTGLIL</sequence>
<dbReference type="AlphaFoldDB" id="A0AAE1CKP8"/>
<feature type="transmembrane region" description="Helical" evidence="2">
    <location>
        <begin position="121"/>
        <end position="142"/>
    </location>
</feature>
<comment type="caution">
    <text evidence="3">The sequence shown here is derived from an EMBL/GenBank/DDBJ whole genome shotgun (WGS) entry which is preliminary data.</text>
</comment>
<protein>
    <submittedName>
        <fullName evidence="3">Uncharacterized protein</fullName>
    </submittedName>
</protein>
<gene>
    <name evidence="3" type="ORF">RRG08_042668</name>
</gene>
<feature type="compositionally biased region" description="Basic and acidic residues" evidence="1">
    <location>
        <begin position="36"/>
        <end position="53"/>
    </location>
</feature>
<evidence type="ECO:0000313" key="4">
    <source>
        <dbReference type="Proteomes" id="UP001283361"/>
    </source>
</evidence>
<organism evidence="3 4">
    <name type="scientific">Elysia crispata</name>
    <name type="common">lettuce slug</name>
    <dbReference type="NCBI Taxonomy" id="231223"/>
    <lineage>
        <taxon>Eukaryota</taxon>
        <taxon>Metazoa</taxon>
        <taxon>Spiralia</taxon>
        <taxon>Lophotrochozoa</taxon>
        <taxon>Mollusca</taxon>
        <taxon>Gastropoda</taxon>
        <taxon>Heterobranchia</taxon>
        <taxon>Euthyneura</taxon>
        <taxon>Panpulmonata</taxon>
        <taxon>Sacoglossa</taxon>
        <taxon>Placobranchoidea</taxon>
        <taxon>Plakobranchidae</taxon>
        <taxon>Elysia</taxon>
    </lineage>
</organism>
<dbReference type="EMBL" id="JAWDGP010007852">
    <property type="protein sequence ID" value="KAK3702680.1"/>
    <property type="molecule type" value="Genomic_DNA"/>
</dbReference>
<name>A0AAE1CKP8_9GAST</name>
<reference evidence="3" key="1">
    <citation type="journal article" date="2023" name="G3 (Bethesda)">
        <title>A reference genome for the long-term kleptoplast-retaining sea slug Elysia crispata morphotype clarki.</title>
        <authorList>
            <person name="Eastman K.E."/>
            <person name="Pendleton A.L."/>
            <person name="Shaikh M.A."/>
            <person name="Suttiyut T."/>
            <person name="Ogas R."/>
            <person name="Tomko P."/>
            <person name="Gavelis G."/>
            <person name="Widhalm J.R."/>
            <person name="Wisecaver J.H."/>
        </authorList>
    </citation>
    <scope>NUCLEOTIDE SEQUENCE</scope>
    <source>
        <strain evidence="3">ECLA1</strain>
    </source>
</reference>
<proteinExistence type="predicted"/>
<feature type="region of interest" description="Disordered" evidence="1">
    <location>
        <begin position="24"/>
        <end position="55"/>
    </location>
</feature>
<keyword evidence="2" id="KW-1133">Transmembrane helix</keyword>
<evidence type="ECO:0000256" key="2">
    <source>
        <dbReference type="SAM" id="Phobius"/>
    </source>
</evidence>